<proteinExistence type="predicted"/>
<sequence>MKDQVYIDADECVIAERDGFHVCIRSPEHGNGCTFTPRSTSTIADRLRLLNVRR</sequence>
<dbReference type="RefSeq" id="WP_395114975.1">
    <property type="nucleotide sequence ID" value="NZ_JBIMSO010000051.1"/>
</dbReference>
<dbReference type="Proteomes" id="UP001609175">
    <property type="component" value="Unassembled WGS sequence"/>
</dbReference>
<gene>
    <name evidence="1" type="ORF">ACHIPZ_13760</name>
</gene>
<dbReference type="EMBL" id="JBIMSO010000051">
    <property type="protein sequence ID" value="MFH5209252.1"/>
    <property type="molecule type" value="Genomic_DNA"/>
</dbReference>
<accession>A0ABW7JMN5</accession>
<evidence type="ECO:0000313" key="1">
    <source>
        <dbReference type="EMBL" id="MFH5209252.1"/>
    </source>
</evidence>
<evidence type="ECO:0000313" key="2">
    <source>
        <dbReference type="Proteomes" id="UP001609175"/>
    </source>
</evidence>
<reference evidence="1 2" key="1">
    <citation type="submission" date="2024-10" db="EMBL/GenBank/DDBJ databases">
        <authorList>
            <person name="Riesco R."/>
        </authorList>
    </citation>
    <scope>NUCLEOTIDE SEQUENCE [LARGE SCALE GENOMIC DNA]</scope>
    <source>
        <strain evidence="1 2">NCIMB 15449</strain>
    </source>
</reference>
<protein>
    <submittedName>
        <fullName evidence="1">Uncharacterized protein</fullName>
    </submittedName>
</protein>
<comment type="caution">
    <text evidence="1">The sequence shown here is derived from an EMBL/GenBank/DDBJ whole genome shotgun (WGS) entry which is preliminary data.</text>
</comment>
<name>A0ABW7JMN5_9NOCA</name>
<organism evidence="1 2">
    <name type="scientific">Antrihabitans spumae</name>
    <dbReference type="NCBI Taxonomy" id="3373370"/>
    <lineage>
        <taxon>Bacteria</taxon>
        <taxon>Bacillati</taxon>
        <taxon>Actinomycetota</taxon>
        <taxon>Actinomycetes</taxon>
        <taxon>Mycobacteriales</taxon>
        <taxon>Nocardiaceae</taxon>
        <taxon>Antrihabitans</taxon>
    </lineage>
</organism>